<evidence type="ECO:0000256" key="3">
    <source>
        <dbReference type="ARBA" id="ARBA00023163"/>
    </source>
</evidence>
<protein>
    <recommendedName>
        <fullName evidence="6">BHLH domain-containing protein</fullName>
    </recommendedName>
</protein>
<dbReference type="OrthoDB" id="690068at2759"/>
<name>A0A8T2VKE6_CERRI</name>
<feature type="region of interest" description="Disordered" evidence="5">
    <location>
        <begin position="260"/>
        <end position="310"/>
    </location>
</feature>
<feature type="compositionally biased region" description="Basic and acidic residues" evidence="5">
    <location>
        <begin position="293"/>
        <end position="308"/>
    </location>
</feature>
<evidence type="ECO:0000256" key="5">
    <source>
        <dbReference type="SAM" id="MobiDB-lite"/>
    </source>
</evidence>
<accession>A0A8T2VKE6</accession>
<dbReference type="InterPro" id="IPR051358">
    <property type="entry name" value="TF_AMS/ICE1/BHLH6-like"/>
</dbReference>
<evidence type="ECO:0000256" key="2">
    <source>
        <dbReference type="ARBA" id="ARBA00023015"/>
    </source>
</evidence>
<comment type="caution">
    <text evidence="7">The sequence shown here is derived from an EMBL/GenBank/DDBJ whole genome shotgun (WGS) entry which is preliminary data.</text>
</comment>
<sequence>MAETFAWHSLTHSDELSPFPSSTMQLPLGFASPDLRMSGEPGIVADGDGDDGAGGVVHHYEGGLELFSEMETGDSLAHALEMVSDVNELLYSEDGELGWNSSEEAGEPSTTACDEPSIDLDFLHYAAEVSAEDVLFLISLPPGVDAKCEATGSNQVIVEEMEEAQGDPLFITKQDDIDAHAYHVILGQHSNGNSLAEACHSAHDCHHNYMDIPTDGENAAALSDITASNLTIAEEGEVPKLHIAESSPNFVIKPNPLKILPTSSSDEPKAADSQANNSTVSNQKRQKRKRRKPSNDLKKPDESSHFSSEDIEIDDYEKLLDDKKGHASKNLVSERKRRMKLNERLYALRSIVPKISKMDKASIVADAIKYVQDLQNKVKTMHDEVVALQSDNTDEDRQSDCGLADEVVDDPSGCIKRTAHCFRIMELDVLKIEPKVFSLRVLCRRDNGVLVQLSKAMETLNLSTVYANFSTVNDHMLNTIVVQVRLKCNWKIKRRLMACFLYNSSYIVGD</sequence>
<evidence type="ECO:0000313" key="8">
    <source>
        <dbReference type="Proteomes" id="UP000825935"/>
    </source>
</evidence>
<dbReference type="EMBL" id="CM035406">
    <property type="protein sequence ID" value="KAH7447568.1"/>
    <property type="molecule type" value="Genomic_DNA"/>
</dbReference>
<dbReference type="InterPro" id="IPR036638">
    <property type="entry name" value="HLH_DNA-bd_sf"/>
</dbReference>
<keyword evidence="8" id="KW-1185">Reference proteome</keyword>
<reference evidence="7" key="1">
    <citation type="submission" date="2021-08" db="EMBL/GenBank/DDBJ databases">
        <title>WGS assembly of Ceratopteris richardii.</title>
        <authorList>
            <person name="Marchant D.B."/>
            <person name="Chen G."/>
            <person name="Jenkins J."/>
            <person name="Shu S."/>
            <person name="Leebens-Mack J."/>
            <person name="Grimwood J."/>
            <person name="Schmutz J."/>
            <person name="Soltis P."/>
            <person name="Soltis D."/>
            <person name="Chen Z.-H."/>
        </authorList>
    </citation>
    <scope>NUCLEOTIDE SEQUENCE</scope>
    <source>
        <strain evidence="7">Whitten #5841</strain>
        <tissue evidence="7">Leaf</tissue>
    </source>
</reference>
<dbReference type="GO" id="GO:0005634">
    <property type="term" value="C:nucleus"/>
    <property type="evidence" value="ECO:0007669"/>
    <property type="project" value="UniProtKB-SubCell"/>
</dbReference>
<dbReference type="Proteomes" id="UP000825935">
    <property type="component" value="Chromosome 1"/>
</dbReference>
<dbReference type="SUPFAM" id="SSF47459">
    <property type="entry name" value="HLH, helix-loop-helix DNA-binding domain"/>
    <property type="match status" value="1"/>
</dbReference>
<dbReference type="GO" id="GO:0003700">
    <property type="term" value="F:DNA-binding transcription factor activity"/>
    <property type="evidence" value="ECO:0007669"/>
    <property type="project" value="TreeGrafter"/>
</dbReference>
<gene>
    <name evidence="7" type="ORF">KP509_01G112100</name>
</gene>
<evidence type="ECO:0000256" key="1">
    <source>
        <dbReference type="ARBA" id="ARBA00004123"/>
    </source>
</evidence>
<comment type="subcellular location">
    <subcellularLocation>
        <location evidence="1">Nucleus</location>
    </subcellularLocation>
</comment>
<keyword evidence="4" id="KW-0539">Nucleus</keyword>
<organism evidence="7 8">
    <name type="scientific">Ceratopteris richardii</name>
    <name type="common">Triangle waterfern</name>
    <dbReference type="NCBI Taxonomy" id="49495"/>
    <lineage>
        <taxon>Eukaryota</taxon>
        <taxon>Viridiplantae</taxon>
        <taxon>Streptophyta</taxon>
        <taxon>Embryophyta</taxon>
        <taxon>Tracheophyta</taxon>
        <taxon>Polypodiopsida</taxon>
        <taxon>Polypodiidae</taxon>
        <taxon>Polypodiales</taxon>
        <taxon>Pteridineae</taxon>
        <taxon>Pteridaceae</taxon>
        <taxon>Parkerioideae</taxon>
        <taxon>Ceratopteris</taxon>
    </lineage>
</organism>
<keyword evidence="2" id="KW-0805">Transcription regulation</keyword>
<dbReference type="Pfam" id="PF00010">
    <property type="entry name" value="HLH"/>
    <property type="match status" value="1"/>
</dbReference>
<evidence type="ECO:0000259" key="6">
    <source>
        <dbReference type="PROSITE" id="PS50888"/>
    </source>
</evidence>
<feature type="domain" description="BHLH" evidence="6">
    <location>
        <begin position="325"/>
        <end position="374"/>
    </location>
</feature>
<dbReference type="GO" id="GO:0046983">
    <property type="term" value="F:protein dimerization activity"/>
    <property type="evidence" value="ECO:0007669"/>
    <property type="project" value="InterPro"/>
</dbReference>
<keyword evidence="3" id="KW-0804">Transcription</keyword>
<feature type="compositionally biased region" description="Polar residues" evidence="5">
    <location>
        <begin position="273"/>
        <end position="282"/>
    </location>
</feature>
<dbReference type="AlphaFoldDB" id="A0A8T2VKE6"/>
<dbReference type="PANTHER" id="PTHR31945:SF144">
    <property type="entry name" value="BHLH DOMAIN-CONTAINING PROTEIN"/>
    <property type="match status" value="1"/>
</dbReference>
<dbReference type="SMART" id="SM00353">
    <property type="entry name" value="HLH"/>
    <property type="match status" value="1"/>
</dbReference>
<dbReference type="Gene3D" id="4.10.280.10">
    <property type="entry name" value="Helix-loop-helix DNA-binding domain"/>
    <property type="match status" value="1"/>
</dbReference>
<dbReference type="InterPro" id="IPR054502">
    <property type="entry name" value="bHLH-TF_ACT-like_plant"/>
</dbReference>
<dbReference type="PANTHER" id="PTHR31945">
    <property type="entry name" value="TRANSCRIPTION FACTOR SCREAM2-RELATED"/>
    <property type="match status" value="1"/>
</dbReference>
<proteinExistence type="predicted"/>
<evidence type="ECO:0000256" key="4">
    <source>
        <dbReference type="ARBA" id="ARBA00023242"/>
    </source>
</evidence>
<dbReference type="PROSITE" id="PS50888">
    <property type="entry name" value="BHLH"/>
    <property type="match status" value="1"/>
</dbReference>
<dbReference type="InterPro" id="IPR011598">
    <property type="entry name" value="bHLH_dom"/>
</dbReference>
<evidence type="ECO:0000313" key="7">
    <source>
        <dbReference type="EMBL" id="KAH7447568.1"/>
    </source>
</evidence>
<dbReference type="GO" id="GO:0043565">
    <property type="term" value="F:sequence-specific DNA binding"/>
    <property type="evidence" value="ECO:0007669"/>
    <property type="project" value="TreeGrafter"/>
</dbReference>
<dbReference type="Pfam" id="PF22754">
    <property type="entry name" value="bHLH-TF_ACT-like_plant"/>
    <property type="match status" value="1"/>
</dbReference>